<dbReference type="SUPFAM" id="SSF52833">
    <property type="entry name" value="Thioredoxin-like"/>
    <property type="match status" value="1"/>
</dbReference>
<evidence type="ECO:0000313" key="4">
    <source>
        <dbReference type="EMBL" id="SDI54613.1"/>
    </source>
</evidence>
<reference evidence="4 5" key="1">
    <citation type="submission" date="2016-10" db="EMBL/GenBank/DDBJ databases">
        <authorList>
            <person name="de Groot N.N."/>
        </authorList>
    </citation>
    <scope>NUCLEOTIDE SEQUENCE [LARGE SCALE GENOMIC DNA]</scope>
    <source>
        <strain evidence="4 5">DSM 21771</strain>
    </source>
</reference>
<dbReference type="OrthoDB" id="25753at2"/>
<name>A0A1G8LG16_9BACI</name>
<sequence>MRKLNIGMIVLVLCMVATVPKDAMAEEDALPVMQAVNFDAKDTEGNAVSIQDYAGKNVLLLFFTTWCEVCQQELPELSDHYESLQSDGIEVLAVNMATSERKETDIEAFADELNMPVVIDHDGRIAKSYGVQGIPTTYAIDEQQEIIKPFYGPLNKEEVLQAFAGQDE</sequence>
<feature type="domain" description="Thioredoxin" evidence="3">
    <location>
        <begin position="29"/>
        <end position="168"/>
    </location>
</feature>
<evidence type="ECO:0000256" key="2">
    <source>
        <dbReference type="SAM" id="SignalP"/>
    </source>
</evidence>
<dbReference type="AlphaFoldDB" id="A0A1G8LG16"/>
<dbReference type="GO" id="GO:0016491">
    <property type="term" value="F:oxidoreductase activity"/>
    <property type="evidence" value="ECO:0007669"/>
    <property type="project" value="InterPro"/>
</dbReference>
<dbReference type="CDD" id="cd02966">
    <property type="entry name" value="TlpA_like_family"/>
    <property type="match status" value="1"/>
</dbReference>
<organism evidence="4 5">
    <name type="scientific">Natribacillus halophilus</name>
    <dbReference type="NCBI Taxonomy" id="549003"/>
    <lineage>
        <taxon>Bacteria</taxon>
        <taxon>Bacillati</taxon>
        <taxon>Bacillota</taxon>
        <taxon>Bacilli</taxon>
        <taxon>Bacillales</taxon>
        <taxon>Bacillaceae</taxon>
        <taxon>Natribacillus</taxon>
    </lineage>
</organism>
<dbReference type="PANTHER" id="PTHR42852:SF13">
    <property type="entry name" value="PROTEIN DIPZ"/>
    <property type="match status" value="1"/>
</dbReference>
<dbReference type="Pfam" id="PF00578">
    <property type="entry name" value="AhpC-TSA"/>
    <property type="match status" value="1"/>
</dbReference>
<proteinExistence type="predicted"/>
<accession>A0A1G8LG16</accession>
<protein>
    <submittedName>
        <fullName evidence="4">Peroxiredoxin</fullName>
    </submittedName>
</protein>
<dbReference type="PANTHER" id="PTHR42852">
    <property type="entry name" value="THIOL:DISULFIDE INTERCHANGE PROTEIN DSBE"/>
    <property type="match status" value="1"/>
</dbReference>
<feature type="signal peptide" evidence="2">
    <location>
        <begin position="1"/>
        <end position="25"/>
    </location>
</feature>
<dbReference type="PROSITE" id="PS51352">
    <property type="entry name" value="THIOREDOXIN_2"/>
    <property type="match status" value="1"/>
</dbReference>
<keyword evidence="5" id="KW-1185">Reference proteome</keyword>
<evidence type="ECO:0000313" key="5">
    <source>
        <dbReference type="Proteomes" id="UP000198853"/>
    </source>
</evidence>
<dbReference type="InterPro" id="IPR036249">
    <property type="entry name" value="Thioredoxin-like_sf"/>
</dbReference>
<dbReference type="InterPro" id="IPR013766">
    <property type="entry name" value="Thioredoxin_domain"/>
</dbReference>
<evidence type="ECO:0000256" key="1">
    <source>
        <dbReference type="ARBA" id="ARBA00023157"/>
    </source>
</evidence>
<feature type="chain" id="PRO_5011466751" evidence="2">
    <location>
        <begin position="26"/>
        <end position="168"/>
    </location>
</feature>
<dbReference type="InterPro" id="IPR000866">
    <property type="entry name" value="AhpC/TSA"/>
</dbReference>
<dbReference type="Proteomes" id="UP000198853">
    <property type="component" value="Unassembled WGS sequence"/>
</dbReference>
<gene>
    <name evidence="4" type="ORF">SAMN04488123_10373</name>
</gene>
<evidence type="ECO:0000259" key="3">
    <source>
        <dbReference type="PROSITE" id="PS51352"/>
    </source>
</evidence>
<dbReference type="GO" id="GO:0016209">
    <property type="term" value="F:antioxidant activity"/>
    <property type="evidence" value="ECO:0007669"/>
    <property type="project" value="InterPro"/>
</dbReference>
<keyword evidence="2" id="KW-0732">Signal</keyword>
<dbReference type="RefSeq" id="WP_090396544.1">
    <property type="nucleotide sequence ID" value="NZ_FNEN01000003.1"/>
</dbReference>
<dbReference type="InterPro" id="IPR050553">
    <property type="entry name" value="Thioredoxin_ResA/DsbE_sf"/>
</dbReference>
<dbReference type="Gene3D" id="3.40.30.10">
    <property type="entry name" value="Glutaredoxin"/>
    <property type="match status" value="1"/>
</dbReference>
<dbReference type="EMBL" id="FNEN01000003">
    <property type="protein sequence ID" value="SDI54613.1"/>
    <property type="molecule type" value="Genomic_DNA"/>
</dbReference>
<keyword evidence="1" id="KW-1015">Disulfide bond</keyword>